<comment type="caution">
    <text evidence="1">The sequence shown here is derived from an EMBL/GenBank/DDBJ whole genome shotgun (WGS) entry which is preliminary data.</text>
</comment>
<name>A0ABN1DWJ9_9GAMM</name>
<proteinExistence type="predicted"/>
<gene>
    <name evidence="1" type="ORF">GCM10009098_21650</name>
</gene>
<dbReference type="RefSeq" id="WP_226767059.1">
    <property type="nucleotide sequence ID" value="NZ_BAAAEO010000003.1"/>
</dbReference>
<reference evidence="1 2" key="1">
    <citation type="journal article" date="2019" name="Int. J. Syst. Evol. Microbiol.">
        <title>The Global Catalogue of Microorganisms (GCM) 10K type strain sequencing project: providing services to taxonomists for standard genome sequencing and annotation.</title>
        <authorList>
            <consortium name="The Broad Institute Genomics Platform"/>
            <consortium name="The Broad Institute Genome Sequencing Center for Infectious Disease"/>
            <person name="Wu L."/>
            <person name="Ma J."/>
        </authorList>
    </citation>
    <scope>NUCLEOTIDE SEQUENCE [LARGE SCALE GENOMIC DNA]</scope>
    <source>
        <strain evidence="1 2">JCM 14331</strain>
    </source>
</reference>
<keyword evidence="2" id="KW-1185">Reference proteome</keyword>
<evidence type="ECO:0000313" key="2">
    <source>
        <dbReference type="Proteomes" id="UP001501169"/>
    </source>
</evidence>
<evidence type="ECO:0000313" key="1">
    <source>
        <dbReference type="EMBL" id="GAA0553578.1"/>
    </source>
</evidence>
<dbReference type="Proteomes" id="UP001501169">
    <property type="component" value="Unassembled WGS sequence"/>
</dbReference>
<organism evidence="1 2">
    <name type="scientific">Rheinheimera aquimaris</name>
    <dbReference type="NCBI Taxonomy" id="412437"/>
    <lineage>
        <taxon>Bacteria</taxon>
        <taxon>Pseudomonadati</taxon>
        <taxon>Pseudomonadota</taxon>
        <taxon>Gammaproteobacteria</taxon>
        <taxon>Chromatiales</taxon>
        <taxon>Chromatiaceae</taxon>
        <taxon>Rheinheimera</taxon>
    </lineage>
</organism>
<dbReference type="EMBL" id="BAAAEO010000003">
    <property type="protein sequence ID" value="GAA0553578.1"/>
    <property type="molecule type" value="Genomic_DNA"/>
</dbReference>
<protein>
    <submittedName>
        <fullName evidence="1">Uncharacterized protein</fullName>
    </submittedName>
</protein>
<sequence length="292" mass="34351">MAKKEFKVPFQFCRLDRAVRLLNQFTDCQVEVDDVLNFAMSRNIRLHVFYDSVTASNFHISHENLKRMKEFFKFSSYGSHTYFRFGYSFEERILALDSLVLEETSRESEELSEKNVPAFVKGFWAINEWDLRTIYFGEAKVSLTQLYALGGLLMRGLSETYIRIEYSLGIEQIIIFESEIVKVYEHLTGKKVFVTSDVADEQFKVEREAKEFENEPRISERVTGTVAELIYGLLQLVYKYDDPLLNQSTRLYADLQKRFLKHEPSIDANIMSQRAFEELMLKVQIKREKQRG</sequence>
<accession>A0ABN1DWJ9</accession>